<organism evidence="12 13">
    <name type="scientific">Alicyclobacillus mengziensis</name>
    <dbReference type="NCBI Taxonomy" id="2931921"/>
    <lineage>
        <taxon>Bacteria</taxon>
        <taxon>Bacillati</taxon>
        <taxon>Bacillota</taxon>
        <taxon>Bacilli</taxon>
        <taxon>Bacillales</taxon>
        <taxon>Alicyclobacillaceae</taxon>
        <taxon>Alicyclobacillus</taxon>
    </lineage>
</organism>
<dbReference type="CDD" id="cd03284">
    <property type="entry name" value="ABC_MutS1"/>
    <property type="match status" value="1"/>
</dbReference>
<evidence type="ECO:0000256" key="9">
    <source>
        <dbReference type="HAMAP-Rule" id="MF_00096"/>
    </source>
</evidence>
<keyword evidence="7 9" id="KW-0234">DNA repair</keyword>
<dbReference type="InterPro" id="IPR005748">
    <property type="entry name" value="DNA_mismatch_repair_MutS"/>
</dbReference>
<dbReference type="NCBIfam" id="NF003810">
    <property type="entry name" value="PRK05399.1"/>
    <property type="match status" value="1"/>
</dbReference>
<dbReference type="Gene3D" id="3.30.420.110">
    <property type="entry name" value="MutS, connector domain"/>
    <property type="match status" value="1"/>
</dbReference>
<dbReference type="AlphaFoldDB" id="A0A9X7VUH8"/>
<dbReference type="PROSITE" id="PS00486">
    <property type="entry name" value="DNA_MISMATCH_REPAIR_2"/>
    <property type="match status" value="1"/>
</dbReference>
<dbReference type="SUPFAM" id="SSF53150">
    <property type="entry name" value="DNA repair protein MutS, domain II"/>
    <property type="match status" value="1"/>
</dbReference>
<dbReference type="GO" id="GO:0006298">
    <property type="term" value="P:mismatch repair"/>
    <property type="evidence" value="ECO:0007669"/>
    <property type="project" value="UniProtKB-UniRule"/>
</dbReference>
<dbReference type="InterPro" id="IPR045076">
    <property type="entry name" value="MutS"/>
</dbReference>
<dbReference type="SMART" id="SM00533">
    <property type="entry name" value="MUTSd"/>
    <property type="match status" value="1"/>
</dbReference>
<dbReference type="InterPro" id="IPR027417">
    <property type="entry name" value="P-loop_NTPase"/>
</dbReference>
<dbReference type="PIRSF" id="PIRSF037677">
    <property type="entry name" value="DNA_mis_repair_Msh6"/>
    <property type="match status" value="1"/>
</dbReference>
<evidence type="ECO:0000313" key="12">
    <source>
        <dbReference type="EMBL" id="QSO45426.1"/>
    </source>
</evidence>
<keyword evidence="5 9" id="KW-0067">ATP-binding</keyword>
<dbReference type="SUPFAM" id="SSF48334">
    <property type="entry name" value="DNA repair protein MutS, domain III"/>
    <property type="match status" value="1"/>
</dbReference>
<dbReference type="GO" id="GO:0140664">
    <property type="term" value="F:ATP-dependent DNA damage sensor activity"/>
    <property type="evidence" value="ECO:0007669"/>
    <property type="project" value="InterPro"/>
</dbReference>
<dbReference type="InterPro" id="IPR036187">
    <property type="entry name" value="DNA_mismatch_repair_MutS_sf"/>
</dbReference>
<evidence type="ECO:0000259" key="11">
    <source>
        <dbReference type="PROSITE" id="PS00486"/>
    </source>
</evidence>
<dbReference type="GO" id="GO:0005524">
    <property type="term" value="F:ATP binding"/>
    <property type="evidence" value="ECO:0007669"/>
    <property type="project" value="UniProtKB-UniRule"/>
</dbReference>
<protein>
    <recommendedName>
        <fullName evidence="2 9">DNA mismatch repair protein MutS</fullName>
    </recommendedName>
</protein>
<dbReference type="Pfam" id="PF01624">
    <property type="entry name" value="MutS_I"/>
    <property type="match status" value="1"/>
</dbReference>
<dbReference type="InterPro" id="IPR007860">
    <property type="entry name" value="DNA_mmatch_repair_MutS_con_dom"/>
</dbReference>
<dbReference type="HAMAP" id="MF_00096">
    <property type="entry name" value="MutS"/>
    <property type="match status" value="1"/>
</dbReference>
<dbReference type="PANTHER" id="PTHR11361">
    <property type="entry name" value="DNA MISMATCH REPAIR PROTEIN MUTS FAMILY MEMBER"/>
    <property type="match status" value="1"/>
</dbReference>
<dbReference type="InterPro" id="IPR036678">
    <property type="entry name" value="MutS_con_dom_sf"/>
</dbReference>
<dbReference type="SMART" id="SM00534">
    <property type="entry name" value="MUTSac"/>
    <property type="match status" value="1"/>
</dbReference>
<dbReference type="RefSeq" id="WP_206654794.1">
    <property type="nucleotide sequence ID" value="NZ_CP071182.1"/>
</dbReference>
<evidence type="ECO:0000256" key="10">
    <source>
        <dbReference type="RuleBase" id="RU003756"/>
    </source>
</evidence>
<name>A0A9X7VUH8_9BACL</name>
<evidence type="ECO:0000256" key="8">
    <source>
        <dbReference type="ARBA" id="ARBA00024647"/>
    </source>
</evidence>
<dbReference type="FunFam" id="3.40.50.300:FF:000870">
    <property type="entry name" value="MutS protein homolog 4"/>
    <property type="match status" value="1"/>
</dbReference>
<evidence type="ECO:0000256" key="1">
    <source>
        <dbReference type="ARBA" id="ARBA00006271"/>
    </source>
</evidence>
<dbReference type="FunFam" id="1.10.1420.10:FF:000001">
    <property type="entry name" value="DNA mismatch repair protein MutS"/>
    <property type="match status" value="1"/>
</dbReference>
<evidence type="ECO:0000256" key="3">
    <source>
        <dbReference type="ARBA" id="ARBA00022741"/>
    </source>
</evidence>
<dbReference type="Gene3D" id="3.40.50.300">
    <property type="entry name" value="P-loop containing nucleotide triphosphate hydrolases"/>
    <property type="match status" value="1"/>
</dbReference>
<dbReference type="InterPro" id="IPR007861">
    <property type="entry name" value="DNA_mismatch_repair_MutS_clamp"/>
</dbReference>
<dbReference type="Proteomes" id="UP000663505">
    <property type="component" value="Chromosome"/>
</dbReference>
<dbReference type="NCBIfam" id="TIGR01070">
    <property type="entry name" value="mutS1"/>
    <property type="match status" value="1"/>
</dbReference>
<keyword evidence="6 9" id="KW-0238">DNA-binding</keyword>
<keyword evidence="3 9" id="KW-0547">Nucleotide-binding</keyword>
<evidence type="ECO:0000256" key="2">
    <source>
        <dbReference type="ARBA" id="ARBA00021982"/>
    </source>
</evidence>
<dbReference type="Pfam" id="PF05192">
    <property type="entry name" value="MutS_III"/>
    <property type="match status" value="1"/>
</dbReference>
<reference evidence="12 13" key="1">
    <citation type="submission" date="2021-02" db="EMBL/GenBank/DDBJ databases">
        <title>Alicyclobacillus curvatus sp. nov. and Alicyclobacillus mengziensis sp. nov., two acidophilic bacteria isolated from acid mine drainage.</title>
        <authorList>
            <person name="Huang Y."/>
        </authorList>
    </citation>
    <scope>NUCLEOTIDE SEQUENCE [LARGE SCALE GENOMIC DNA]</scope>
    <source>
        <strain evidence="12 13">S30H14</strain>
    </source>
</reference>
<dbReference type="Pfam" id="PF05188">
    <property type="entry name" value="MutS_II"/>
    <property type="match status" value="1"/>
</dbReference>
<dbReference type="Pfam" id="PF05190">
    <property type="entry name" value="MutS_IV"/>
    <property type="match status" value="1"/>
</dbReference>
<dbReference type="SUPFAM" id="SSF52540">
    <property type="entry name" value="P-loop containing nucleoside triphosphate hydrolases"/>
    <property type="match status" value="1"/>
</dbReference>
<dbReference type="InterPro" id="IPR007695">
    <property type="entry name" value="DNA_mismatch_repair_MutS-lik_N"/>
</dbReference>
<feature type="binding site" evidence="9">
    <location>
        <begin position="614"/>
        <end position="621"/>
    </location>
    <ligand>
        <name>ATP</name>
        <dbReference type="ChEBI" id="CHEBI:30616"/>
    </ligand>
</feature>
<dbReference type="Pfam" id="PF00488">
    <property type="entry name" value="MutS_V"/>
    <property type="match status" value="1"/>
</dbReference>
<dbReference type="FunFam" id="3.40.1170.10:FF:000001">
    <property type="entry name" value="DNA mismatch repair protein MutS"/>
    <property type="match status" value="1"/>
</dbReference>
<dbReference type="InterPro" id="IPR007696">
    <property type="entry name" value="DNA_mismatch_repair_MutS_core"/>
</dbReference>
<evidence type="ECO:0000256" key="7">
    <source>
        <dbReference type="ARBA" id="ARBA00023204"/>
    </source>
</evidence>
<comment type="function">
    <text evidence="8 9">This protein is involved in the repair of mismatches in DNA. It is possible that it carries out the mismatch recognition step. This protein has a weak ATPase activity.</text>
</comment>
<evidence type="ECO:0000256" key="5">
    <source>
        <dbReference type="ARBA" id="ARBA00022840"/>
    </source>
</evidence>
<dbReference type="InterPro" id="IPR017261">
    <property type="entry name" value="DNA_mismatch_repair_MutS/MSH"/>
</dbReference>
<accession>A0A9X7VUH8</accession>
<dbReference type="SUPFAM" id="SSF55271">
    <property type="entry name" value="DNA repair protein MutS, domain I"/>
    <property type="match status" value="1"/>
</dbReference>
<proteinExistence type="inferred from homology"/>
<gene>
    <name evidence="9 12" type="primary">mutS</name>
    <name evidence="12" type="ORF">JZ786_12575</name>
</gene>
<keyword evidence="4 9" id="KW-0227">DNA damage</keyword>
<dbReference type="Gene3D" id="1.10.1420.10">
    <property type="match status" value="2"/>
</dbReference>
<dbReference type="GO" id="GO:0030983">
    <property type="term" value="F:mismatched DNA binding"/>
    <property type="evidence" value="ECO:0007669"/>
    <property type="project" value="InterPro"/>
</dbReference>
<sequence>MALTPMMQQYLEIKESNPDALLMFRLGDFYELFFEDAVTASKVLEITLTGRDAGEQGRVPMCGVPHHAAQQYIGRLIDNGYCVAICEQVEDPKAAKGLVKREVIQVVTPGTWLKDGESESRFLAAVTKVGLLIGIAFVDVGTGEVWYGSASDEEALRELLVSYRPLEMLISDAESALAPKLEEYCKETTARLSTVPHSSTRSKQELSSITRQYRVVHTEALGLETPSAEAAAVGRLMLYLEETQKQVLSHLKSPRSFENAGQAFLDVVAKRNLELLETQRNRQKKGSLYGLLDKTKTAMGSRQMRRWIEHPLMNVARIEARLEAVEWLLGELFVRAELQEWLARVYDLERLIGKVGFGSANARDLVAIAQSLQAVPQVQARLNAAPPRLLSQLSQDLPDLSQRAAQILNILVDQPPLSVHDGGMIREGADEDLDAFRHMHVDGKEWLAQFEQEEKEKTGIRTLKVGYNKVFGYFVEVSKANVHLVPDRYERKQTLASAERYTLPELKAREDEILHAEERALAREYEIFVSLRDEVAAAIPAIQKTAERLAELDAILSLATAAVEYGYVRPVVVEERGIEIVNGRHPMVEAAAPLSFVPNSVDLGSGCDFILLTGPNMAGKSTYMRQIALIVLMAQIGSFVPADSARIGVVDRVFTRIGASDDLGAGQSTFMVEMVELAQILRQSTPRSLVLLDEIGRGTSTYDGMSLAEAVMEALLVPGRNPLTLFATHYHELTERAVALKRVENFSVAVQETKDGVTFLHAVVPRPADKSYGIQVAKLAGVPGAVIKRATEILAEREQEAASGRRMLAGADAAAEAATAVEAEAPTVPAEVLDWLAEVEGLAVERMTPIEAIGRLDEVVRRAREVSTWAKSR</sequence>
<dbReference type="InterPro" id="IPR016151">
    <property type="entry name" value="DNA_mismatch_repair_MutS_N"/>
</dbReference>
<feature type="domain" description="DNA mismatch repair proteins mutS family" evidence="11">
    <location>
        <begin position="688"/>
        <end position="704"/>
    </location>
</feature>
<dbReference type="GO" id="GO:0003684">
    <property type="term" value="F:damaged DNA binding"/>
    <property type="evidence" value="ECO:0007669"/>
    <property type="project" value="UniProtKB-UniRule"/>
</dbReference>
<keyword evidence="13" id="KW-1185">Reference proteome</keyword>
<dbReference type="Gene3D" id="3.40.1170.10">
    <property type="entry name" value="DNA repair protein MutS, domain I"/>
    <property type="match status" value="1"/>
</dbReference>
<comment type="similarity">
    <text evidence="1 9 10">Belongs to the DNA mismatch repair MutS family.</text>
</comment>
<dbReference type="KEGG" id="afx:JZ786_12575"/>
<evidence type="ECO:0000313" key="13">
    <source>
        <dbReference type="Proteomes" id="UP000663505"/>
    </source>
</evidence>
<evidence type="ECO:0000256" key="6">
    <source>
        <dbReference type="ARBA" id="ARBA00023125"/>
    </source>
</evidence>
<dbReference type="PANTHER" id="PTHR11361:SF34">
    <property type="entry name" value="DNA MISMATCH REPAIR PROTEIN MSH1, MITOCHONDRIAL"/>
    <property type="match status" value="1"/>
</dbReference>
<evidence type="ECO:0000256" key="4">
    <source>
        <dbReference type="ARBA" id="ARBA00022763"/>
    </source>
</evidence>
<dbReference type="EMBL" id="CP071182">
    <property type="protein sequence ID" value="QSO45426.1"/>
    <property type="molecule type" value="Genomic_DNA"/>
</dbReference>
<dbReference type="InterPro" id="IPR000432">
    <property type="entry name" value="DNA_mismatch_repair_MutS_C"/>
</dbReference>